<comment type="subcellular location">
    <subcellularLocation>
        <location evidence="1">Nucleus</location>
    </subcellularLocation>
</comment>
<evidence type="ECO:0000256" key="1">
    <source>
        <dbReference type="ARBA" id="ARBA00004123"/>
    </source>
</evidence>
<evidence type="ECO:0000256" key="2">
    <source>
        <dbReference type="ARBA" id="ARBA00008320"/>
    </source>
</evidence>
<evidence type="ECO:0000313" key="7">
    <source>
        <dbReference type="EMBL" id="SVE94393.1"/>
    </source>
</evidence>
<accession>A0A4Y7NNP7</accession>
<dbReference type="GO" id="GO:0005634">
    <property type="term" value="C:nucleus"/>
    <property type="evidence" value="ECO:0007669"/>
    <property type="project" value="UniProtKB-SubCell"/>
</dbReference>
<dbReference type="PANTHER" id="PTHR12945:SF0">
    <property type="entry name" value="TRNA (ADENINE(58)-N(1))-METHYLTRANSFERASE NON-CATALYTIC SUBUNIT TRM6"/>
    <property type="match status" value="1"/>
</dbReference>
<reference evidence="7" key="1">
    <citation type="submission" date="2018-08" db="EMBL/GenBank/DDBJ databases">
        <authorList>
            <person name="Cornetti L."/>
        </authorList>
    </citation>
    <scope>NUCLEOTIDE SEQUENCE</scope>
    <source>
        <strain evidence="7">OM-SAIQ-clone2</strain>
    </source>
</reference>
<organism evidence="7">
    <name type="scientific">Simocephalus serrulatus</name>
    <dbReference type="NCBI Taxonomy" id="117539"/>
    <lineage>
        <taxon>Eukaryota</taxon>
        <taxon>Metazoa</taxon>
        <taxon>Ecdysozoa</taxon>
        <taxon>Arthropoda</taxon>
        <taxon>Crustacea</taxon>
        <taxon>Branchiopoda</taxon>
        <taxon>Diplostraca</taxon>
        <taxon>Cladocera</taxon>
        <taxon>Anomopoda</taxon>
        <taxon>Daphniidae</taxon>
        <taxon>Simocephalus</taxon>
    </lineage>
</organism>
<sequence length="446" mass="50487">MDIIQNDQYVLVQRKSQVSLHQLPKKQGKIWTIKVGRDQVDLSSAVGKPHGTFKLSKNSTSNSKVLILEPADDIVEMKEILKDLGSGESNKEIWDDGTSQQLKKEDIEQLRGQGLTGSEIVSQLVENSKTFQIKTEFSQEKYLNKKEEKYSEWVEILKPSIRLLAKFYHSQDPIKILNLRSDTLAMIMSLANVKSNGKYGIFDGGCQGLITAAMLDRIQGMGTVWNLFLKGTPQKQAIHSMNFTPEQLKPLKNCSLFKLKEALAKEDSTEEVPAKMQKLDEEAAPPLELGSLDGLVVACRRPSNIAKELQLSEVYIQFRECNLAVNLKLTEAWFRSYQVLPLRTHPEVMMSGSGGYVLSGIKVVSAVIAACNNTEIKNLIMYFNKPGSRFFFFSNLRIILTELCTHGKSRITTDVTVLFLRIRTRVFRQYVPLAEKKNVDRFQMKD</sequence>
<dbReference type="AlphaFoldDB" id="A0A4Y7NNP7"/>
<dbReference type="GO" id="GO:0030488">
    <property type="term" value="P:tRNA methylation"/>
    <property type="evidence" value="ECO:0007669"/>
    <property type="project" value="InterPro"/>
</dbReference>
<gene>
    <name evidence="7" type="primary">EOG090X0AAB</name>
</gene>
<dbReference type="PANTHER" id="PTHR12945">
    <property type="entry name" value="TRANSLATION INITIATION FACTOR EIF3-RELATED"/>
    <property type="match status" value="1"/>
</dbReference>
<keyword evidence="4" id="KW-0819">tRNA processing</keyword>
<evidence type="ECO:0000256" key="4">
    <source>
        <dbReference type="ARBA" id="ARBA00022694"/>
    </source>
</evidence>
<comment type="similarity">
    <text evidence="2">Belongs to the TRM6/GCD10 family.</text>
</comment>
<proteinExistence type="evidence at transcript level"/>
<keyword evidence="5" id="KW-0539">Nucleus</keyword>
<dbReference type="GO" id="GO:0031515">
    <property type="term" value="C:tRNA (m1A) methyltransferase complex"/>
    <property type="evidence" value="ECO:0007669"/>
    <property type="project" value="InterPro"/>
</dbReference>
<evidence type="ECO:0000256" key="3">
    <source>
        <dbReference type="ARBA" id="ARBA00021704"/>
    </source>
</evidence>
<evidence type="ECO:0000256" key="6">
    <source>
        <dbReference type="ARBA" id="ARBA00032319"/>
    </source>
</evidence>
<name>A0A4Y7NNP7_9CRUS</name>
<evidence type="ECO:0000256" key="5">
    <source>
        <dbReference type="ARBA" id="ARBA00023242"/>
    </source>
</evidence>
<dbReference type="EMBL" id="LR024774">
    <property type="protein sequence ID" value="SVE94393.1"/>
    <property type="molecule type" value="mRNA"/>
</dbReference>
<dbReference type="InterPro" id="IPR017423">
    <property type="entry name" value="TRM6"/>
</dbReference>
<dbReference type="Pfam" id="PF04189">
    <property type="entry name" value="Gcd10p"/>
    <property type="match status" value="1"/>
</dbReference>
<protein>
    <recommendedName>
        <fullName evidence="3">tRNA (adenine(58)-N(1))-methyltransferase non-catalytic subunit TRM6</fullName>
    </recommendedName>
    <alternativeName>
        <fullName evidence="6">tRNA(m1A58)-methyltransferase subunit TRM6</fullName>
    </alternativeName>
</protein>